<dbReference type="EC" id="2.3.1.9" evidence="2"/>
<evidence type="ECO:0000313" key="10">
    <source>
        <dbReference type="Proteomes" id="UP001651880"/>
    </source>
</evidence>
<feature type="domain" description="Thiolase N-terminal" evidence="7">
    <location>
        <begin position="4"/>
        <end position="257"/>
    </location>
</feature>
<dbReference type="InterPro" id="IPR020610">
    <property type="entry name" value="Thiolase_AS"/>
</dbReference>
<evidence type="ECO:0000256" key="2">
    <source>
        <dbReference type="ARBA" id="ARBA00012705"/>
    </source>
</evidence>
<dbReference type="Proteomes" id="UP001651880">
    <property type="component" value="Unassembled WGS sequence"/>
</dbReference>
<organism evidence="9 10">
    <name type="scientific">Lutispora saccharofermentans</name>
    <dbReference type="NCBI Taxonomy" id="3024236"/>
    <lineage>
        <taxon>Bacteria</taxon>
        <taxon>Bacillati</taxon>
        <taxon>Bacillota</taxon>
        <taxon>Clostridia</taxon>
        <taxon>Lutisporales</taxon>
        <taxon>Lutisporaceae</taxon>
        <taxon>Lutispora</taxon>
    </lineage>
</organism>
<evidence type="ECO:0000313" key="9">
    <source>
        <dbReference type="EMBL" id="MCQ1531117.1"/>
    </source>
</evidence>
<dbReference type="PROSITE" id="PS00737">
    <property type="entry name" value="THIOLASE_2"/>
    <property type="match status" value="1"/>
</dbReference>
<dbReference type="InterPro" id="IPR020616">
    <property type="entry name" value="Thiolase_N"/>
</dbReference>
<protein>
    <recommendedName>
        <fullName evidence="2">acetyl-CoA C-acetyltransferase</fullName>
        <ecNumber evidence="2">2.3.1.9</ecNumber>
    </recommendedName>
    <alternativeName>
        <fullName evidence="5">Acetoacetyl-CoA thiolase</fullName>
    </alternativeName>
</protein>
<dbReference type="InterPro" id="IPR020617">
    <property type="entry name" value="Thiolase_C"/>
</dbReference>
<name>A0ABT1NIK3_9FIRM</name>
<proteinExistence type="inferred from homology"/>
<dbReference type="SUPFAM" id="SSF53901">
    <property type="entry name" value="Thiolase-like"/>
    <property type="match status" value="2"/>
</dbReference>
<evidence type="ECO:0000256" key="5">
    <source>
        <dbReference type="ARBA" id="ARBA00030755"/>
    </source>
</evidence>
<reference evidence="9 10" key="1">
    <citation type="submission" date="2021-10" db="EMBL/GenBank/DDBJ databases">
        <title>Lutispora strain m25 sp. nov., a thermophilic, non-spore-forming bacterium isolated from a lab-scale methanogenic bioreactor digesting anaerobic sludge.</title>
        <authorList>
            <person name="El Houari A."/>
            <person name="Mcdonald J."/>
        </authorList>
    </citation>
    <scope>NUCLEOTIDE SEQUENCE [LARGE SCALE GENOMIC DNA]</scope>
    <source>
        <strain evidence="10">m25</strain>
    </source>
</reference>
<evidence type="ECO:0000259" key="7">
    <source>
        <dbReference type="Pfam" id="PF00108"/>
    </source>
</evidence>
<gene>
    <name evidence="9" type="ORF">LJD61_16445</name>
</gene>
<dbReference type="CDD" id="cd00751">
    <property type="entry name" value="thiolase"/>
    <property type="match status" value="1"/>
</dbReference>
<dbReference type="InterPro" id="IPR016039">
    <property type="entry name" value="Thiolase-like"/>
</dbReference>
<dbReference type="InterPro" id="IPR002155">
    <property type="entry name" value="Thiolase"/>
</dbReference>
<dbReference type="EMBL" id="JAJEKE010000018">
    <property type="protein sequence ID" value="MCQ1531117.1"/>
    <property type="molecule type" value="Genomic_DNA"/>
</dbReference>
<accession>A0ABT1NIK3</accession>
<dbReference type="RefSeq" id="WP_255228637.1">
    <property type="nucleotide sequence ID" value="NZ_JAJEKE010000018.1"/>
</dbReference>
<evidence type="ECO:0000256" key="4">
    <source>
        <dbReference type="ARBA" id="ARBA00023315"/>
    </source>
</evidence>
<keyword evidence="3 6" id="KW-0808">Transferase</keyword>
<dbReference type="InterPro" id="IPR020613">
    <property type="entry name" value="Thiolase_CS"/>
</dbReference>
<keyword evidence="4 6" id="KW-0012">Acyltransferase</keyword>
<evidence type="ECO:0000256" key="1">
    <source>
        <dbReference type="ARBA" id="ARBA00010982"/>
    </source>
</evidence>
<dbReference type="PANTHER" id="PTHR18919:SF107">
    <property type="entry name" value="ACETYL-COA ACETYLTRANSFERASE, CYTOSOLIC"/>
    <property type="match status" value="1"/>
</dbReference>
<evidence type="ECO:0000256" key="6">
    <source>
        <dbReference type="RuleBase" id="RU003557"/>
    </source>
</evidence>
<dbReference type="NCBIfam" id="TIGR01930">
    <property type="entry name" value="AcCoA-C-Actrans"/>
    <property type="match status" value="1"/>
</dbReference>
<keyword evidence="10" id="KW-1185">Reference proteome</keyword>
<comment type="caution">
    <text evidence="9">The sequence shown here is derived from an EMBL/GenBank/DDBJ whole genome shotgun (WGS) entry which is preliminary data.</text>
</comment>
<dbReference type="PANTHER" id="PTHR18919">
    <property type="entry name" value="ACETYL-COA C-ACYLTRANSFERASE"/>
    <property type="match status" value="1"/>
</dbReference>
<dbReference type="Pfam" id="PF02803">
    <property type="entry name" value="Thiolase_C"/>
    <property type="match status" value="1"/>
</dbReference>
<dbReference type="Gene3D" id="3.40.47.10">
    <property type="match status" value="2"/>
</dbReference>
<evidence type="ECO:0000256" key="3">
    <source>
        <dbReference type="ARBA" id="ARBA00022679"/>
    </source>
</evidence>
<dbReference type="Pfam" id="PF00108">
    <property type="entry name" value="Thiolase_N"/>
    <property type="match status" value="1"/>
</dbReference>
<evidence type="ECO:0000259" key="8">
    <source>
        <dbReference type="Pfam" id="PF02803"/>
    </source>
</evidence>
<dbReference type="PROSITE" id="PS00099">
    <property type="entry name" value="THIOLASE_3"/>
    <property type="match status" value="1"/>
</dbReference>
<dbReference type="PIRSF" id="PIRSF000429">
    <property type="entry name" value="Ac-CoA_Ac_transf"/>
    <property type="match status" value="1"/>
</dbReference>
<comment type="similarity">
    <text evidence="1 6">Belongs to the thiolase-like superfamily. Thiolase family.</text>
</comment>
<sequence length="390" mass="42482">MNRVFVVSACRTPIGKTAGSLSKVRDTQLMALTLAETVRRTNIAGIMIDSVYVGSCFPQESYNLARKSTLYAGIADTVPGATINRTCCSSMEAIVQGARQIMVGDANVVLVGGVENMSSSPHVMRNAIKNARSMVNGELPLLDSLKVDTTDDIGLTIECLAIKYNITRKEQDDYAILSHRRAAKAMRSGCFNNEIFPISITEEDQNIELSYDENVNQNIDEGLFYNDKPIFVRDGTVTKSNASSINDGASAMLLMSENAVNKYDIKPLAEYITSDVIGVSPKNMGITPALVVENILRKQKLSLKNIDLIECNEAYAAQILACQRILDWDIEKVNMSGGSIALGHPLGCSGIRICVTLIYTMQREKYELGLASMCAGGGMGQGVLFRNYRG</sequence>
<feature type="domain" description="Thiolase C-terminal" evidence="8">
    <location>
        <begin position="266"/>
        <end position="386"/>
    </location>
</feature>